<evidence type="ECO:0000313" key="1">
    <source>
        <dbReference type="EMBL" id="CAL1681012.1"/>
    </source>
</evidence>
<keyword evidence="2" id="KW-1185">Reference proteome</keyword>
<name>A0AAV2NNI9_9HYME</name>
<organism evidence="1 2">
    <name type="scientific">Lasius platythorax</name>
    <dbReference type="NCBI Taxonomy" id="488582"/>
    <lineage>
        <taxon>Eukaryota</taxon>
        <taxon>Metazoa</taxon>
        <taxon>Ecdysozoa</taxon>
        <taxon>Arthropoda</taxon>
        <taxon>Hexapoda</taxon>
        <taxon>Insecta</taxon>
        <taxon>Pterygota</taxon>
        <taxon>Neoptera</taxon>
        <taxon>Endopterygota</taxon>
        <taxon>Hymenoptera</taxon>
        <taxon>Apocrita</taxon>
        <taxon>Aculeata</taxon>
        <taxon>Formicoidea</taxon>
        <taxon>Formicidae</taxon>
        <taxon>Formicinae</taxon>
        <taxon>Lasius</taxon>
        <taxon>Lasius</taxon>
    </lineage>
</organism>
<dbReference type="SUPFAM" id="SSF54001">
    <property type="entry name" value="Cysteine proteinases"/>
    <property type="match status" value="1"/>
</dbReference>
<dbReference type="AlphaFoldDB" id="A0AAV2NNI9"/>
<evidence type="ECO:0008006" key="3">
    <source>
        <dbReference type="Google" id="ProtNLM"/>
    </source>
</evidence>
<dbReference type="Proteomes" id="UP001497644">
    <property type="component" value="Chromosome 3"/>
</dbReference>
<gene>
    <name evidence="1" type="ORF">LPLAT_LOCUS7175</name>
</gene>
<accession>A0AAV2NNI9</accession>
<reference evidence="1" key="1">
    <citation type="submission" date="2024-04" db="EMBL/GenBank/DDBJ databases">
        <authorList>
            <consortium name="Molecular Ecology Group"/>
        </authorList>
    </citation>
    <scope>NUCLEOTIDE SEQUENCE</scope>
</reference>
<protein>
    <recommendedName>
        <fullName evidence="3">USP domain-containing protein</fullName>
    </recommendedName>
</protein>
<evidence type="ECO:0000313" key="2">
    <source>
        <dbReference type="Proteomes" id="UP001497644"/>
    </source>
</evidence>
<sequence>MEILCERIVLLNEFYPLVKDPELPSIKPYKLIAEDSITAMWKYLFCYFEPTEPSAIRSSECNNSECIPSLPTYVPYFEVNSRIINTKGIQVLQDAVLFNEHYYNIKCRQKNCPGTVIETTRPYFHIFIDLDTRTHHKKTHGLKCQLADVPVTLNFVKQYRLIGVIEYIPGHFIGYCRKPSGQWLKCDDMQLNVEGCDETTVITPIGAIYIALSI</sequence>
<dbReference type="InterPro" id="IPR038765">
    <property type="entry name" value="Papain-like_cys_pep_sf"/>
</dbReference>
<dbReference type="Gene3D" id="3.90.70.10">
    <property type="entry name" value="Cysteine proteinases"/>
    <property type="match status" value="1"/>
</dbReference>
<dbReference type="EMBL" id="OZ034826">
    <property type="protein sequence ID" value="CAL1681012.1"/>
    <property type="molecule type" value="Genomic_DNA"/>
</dbReference>
<proteinExistence type="predicted"/>